<protein>
    <submittedName>
        <fullName evidence="1">Uncharacterized protein</fullName>
    </submittedName>
</protein>
<organism evidence="1">
    <name type="scientific">freshwater metagenome</name>
    <dbReference type="NCBI Taxonomy" id="449393"/>
    <lineage>
        <taxon>unclassified sequences</taxon>
        <taxon>metagenomes</taxon>
        <taxon>ecological metagenomes</taxon>
    </lineage>
</organism>
<sequence>FKALIERKENKNISTVDVSAPHAPIVK</sequence>
<feature type="non-terminal residue" evidence="1">
    <location>
        <position position="1"/>
    </location>
</feature>
<accession>A0A094QMU4</accession>
<dbReference type="AlphaFoldDB" id="A0A094QMU4"/>
<gene>
    <name evidence="1" type="ORF">GM50_16165</name>
</gene>
<name>A0A094QMU4_9ZZZZ</name>
<reference evidence="1" key="1">
    <citation type="submission" date="2014-05" db="EMBL/GenBank/DDBJ databases">
        <title>Key roles for freshwater Actinobacteria revealed by deep metagenomic sequencing.</title>
        <authorList>
            <person name="Ghai R."/>
            <person name="Mizuno C.M."/>
            <person name="Picazo A."/>
            <person name="Camacho A."/>
            <person name="Rodriguez-Valera F."/>
        </authorList>
    </citation>
    <scope>NUCLEOTIDE SEQUENCE</scope>
</reference>
<proteinExistence type="predicted"/>
<comment type="caution">
    <text evidence="1">The sequence shown here is derived from an EMBL/GenBank/DDBJ whole genome shotgun (WGS) entry which is preliminary data.</text>
</comment>
<evidence type="ECO:0000313" key="1">
    <source>
        <dbReference type="EMBL" id="KGA15861.1"/>
    </source>
</evidence>
<dbReference type="EMBL" id="JNSK01000082">
    <property type="protein sequence ID" value="KGA15861.1"/>
    <property type="molecule type" value="Genomic_DNA"/>
</dbReference>